<protein>
    <submittedName>
        <fullName evidence="1">Uncharacterized protein</fullName>
    </submittedName>
</protein>
<evidence type="ECO:0000313" key="2">
    <source>
        <dbReference type="Proteomes" id="UP000805193"/>
    </source>
</evidence>
<reference evidence="1 2" key="1">
    <citation type="journal article" date="2020" name="Cell">
        <title>Large-Scale Comparative Analyses of Tick Genomes Elucidate Their Genetic Diversity and Vector Capacities.</title>
        <authorList>
            <consortium name="Tick Genome and Microbiome Consortium (TIGMIC)"/>
            <person name="Jia N."/>
            <person name="Wang J."/>
            <person name="Shi W."/>
            <person name="Du L."/>
            <person name="Sun Y."/>
            <person name="Zhan W."/>
            <person name="Jiang J.F."/>
            <person name="Wang Q."/>
            <person name="Zhang B."/>
            <person name="Ji P."/>
            <person name="Bell-Sakyi L."/>
            <person name="Cui X.M."/>
            <person name="Yuan T.T."/>
            <person name="Jiang B.G."/>
            <person name="Yang W.F."/>
            <person name="Lam T.T."/>
            <person name="Chang Q.C."/>
            <person name="Ding S.J."/>
            <person name="Wang X.J."/>
            <person name="Zhu J.G."/>
            <person name="Ruan X.D."/>
            <person name="Zhao L."/>
            <person name="Wei J.T."/>
            <person name="Ye R.Z."/>
            <person name="Que T.C."/>
            <person name="Du C.H."/>
            <person name="Zhou Y.H."/>
            <person name="Cheng J.X."/>
            <person name="Dai P.F."/>
            <person name="Guo W.B."/>
            <person name="Han X.H."/>
            <person name="Huang E.J."/>
            <person name="Li L.F."/>
            <person name="Wei W."/>
            <person name="Gao Y.C."/>
            <person name="Liu J.Z."/>
            <person name="Shao H.Z."/>
            <person name="Wang X."/>
            <person name="Wang C.C."/>
            <person name="Yang T.C."/>
            <person name="Huo Q.B."/>
            <person name="Li W."/>
            <person name="Chen H.Y."/>
            <person name="Chen S.E."/>
            <person name="Zhou L.G."/>
            <person name="Ni X.B."/>
            <person name="Tian J.H."/>
            <person name="Sheng Y."/>
            <person name="Liu T."/>
            <person name="Pan Y.S."/>
            <person name="Xia L.Y."/>
            <person name="Li J."/>
            <person name="Zhao F."/>
            <person name="Cao W.C."/>
        </authorList>
    </citation>
    <scope>NUCLEOTIDE SEQUENCE [LARGE SCALE GENOMIC DNA]</scope>
    <source>
        <strain evidence="1">Iper-2018</strain>
    </source>
</reference>
<sequence>MVADQSAEHNLVVSKDGSPTFFPPPCTFSAIDFTAHSPEIPLSRRVAADTMGSEHFPVFIDIIGLQRPGVYEASVIHWDRFRDNLVRSTRPLLEAISDAAKKATIKATVPTSFPAPDLTLQSLLQRDGGSSDFCNTLFNKIDADLRRYANKCCKRQWDSICSSVDATTPARRIRRLMDSQSGKRRFSLPLASLALCTWKLLTTLTEDSICLCQRQTCRGPIVLPASVPNLMRCQALRAAGTRPYTPDSNYKFAAVHSGKDWKRKALANEIIKLLSGIEIDLRDLKARATMGL</sequence>
<dbReference type="Proteomes" id="UP000805193">
    <property type="component" value="Unassembled WGS sequence"/>
</dbReference>
<keyword evidence="2" id="KW-1185">Reference proteome</keyword>
<accession>A0AC60P4D0</accession>
<evidence type="ECO:0000313" key="1">
    <source>
        <dbReference type="EMBL" id="KAG0414167.1"/>
    </source>
</evidence>
<gene>
    <name evidence="1" type="ORF">HPB47_008667</name>
</gene>
<proteinExistence type="predicted"/>
<name>A0AC60P4D0_IXOPE</name>
<dbReference type="EMBL" id="JABSTQ010011195">
    <property type="protein sequence ID" value="KAG0414167.1"/>
    <property type="molecule type" value="Genomic_DNA"/>
</dbReference>
<comment type="caution">
    <text evidence="1">The sequence shown here is derived from an EMBL/GenBank/DDBJ whole genome shotgun (WGS) entry which is preliminary data.</text>
</comment>
<organism evidence="1 2">
    <name type="scientific">Ixodes persulcatus</name>
    <name type="common">Taiga tick</name>
    <dbReference type="NCBI Taxonomy" id="34615"/>
    <lineage>
        <taxon>Eukaryota</taxon>
        <taxon>Metazoa</taxon>
        <taxon>Ecdysozoa</taxon>
        <taxon>Arthropoda</taxon>
        <taxon>Chelicerata</taxon>
        <taxon>Arachnida</taxon>
        <taxon>Acari</taxon>
        <taxon>Parasitiformes</taxon>
        <taxon>Ixodida</taxon>
        <taxon>Ixodoidea</taxon>
        <taxon>Ixodidae</taxon>
        <taxon>Ixodinae</taxon>
        <taxon>Ixodes</taxon>
    </lineage>
</organism>